<evidence type="ECO:0000313" key="1">
    <source>
        <dbReference type="EMBL" id="MDQ1148392.1"/>
    </source>
</evidence>
<sequence>MLDLSFKRKSNQLNAKLFILQIIYILKKLSVLLHDEIVRFFSSTKAKIAILTDFIENILLSY</sequence>
<comment type="caution">
    <text evidence="1">The sequence shown here is derived from an EMBL/GenBank/DDBJ whole genome shotgun (WGS) entry which is preliminary data.</text>
</comment>
<protein>
    <submittedName>
        <fullName evidence="1">Cell shape-determining protein MreC</fullName>
    </submittedName>
</protein>
<dbReference type="Proteomes" id="UP001244640">
    <property type="component" value="Unassembled WGS sequence"/>
</dbReference>
<gene>
    <name evidence="1" type="ORF">QE382_000376</name>
</gene>
<dbReference type="EMBL" id="JAUTBA010000001">
    <property type="protein sequence ID" value="MDQ1148392.1"/>
    <property type="molecule type" value="Genomic_DNA"/>
</dbReference>
<evidence type="ECO:0000313" key="2">
    <source>
        <dbReference type="Proteomes" id="UP001244640"/>
    </source>
</evidence>
<keyword evidence="2" id="KW-1185">Reference proteome</keyword>
<reference evidence="1 2" key="1">
    <citation type="submission" date="2023-07" db="EMBL/GenBank/DDBJ databases">
        <title>Functional and genomic diversity of the sorghum phyllosphere microbiome.</title>
        <authorList>
            <person name="Shade A."/>
        </authorList>
    </citation>
    <scope>NUCLEOTIDE SEQUENCE [LARGE SCALE GENOMIC DNA]</scope>
    <source>
        <strain evidence="1 2">SORGH_AS_0892</strain>
    </source>
</reference>
<organism evidence="1 2">
    <name type="scientific">Sphingobacterium zeae</name>
    <dbReference type="NCBI Taxonomy" id="1776859"/>
    <lineage>
        <taxon>Bacteria</taxon>
        <taxon>Pseudomonadati</taxon>
        <taxon>Bacteroidota</taxon>
        <taxon>Sphingobacteriia</taxon>
        <taxon>Sphingobacteriales</taxon>
        <taxon>Sphingobacteriaceae</taxon>
        <taxon>Sphingobacterium</taxon>
    </lineage>
</organism>
<proteinExistence type="predicted"/>
<name>A0ABU0U0A9_9SPHI</name>
<accession>A0ABU0U0A9</accession>